<organism evidence="1 2">
    <name type="scientific">Coemansia aciculifera</name>
    <dbReference type="NCBI Taxonomy" id="417176"/>
    <lineage>
        <taxon>Eukaryota</taxon>
        <taxon>Fungi</taxon>
        <taxon>Fungi incertae sedis</taxon>
        <taxon>Zoopagomycota</taxon>
        <taxon>Kickxellomycotina</taxon>
        <taxon>Kickxellomycetes</taxon>
        <taxon>Kickxellales</taxon>
        <taxon>Kickxellaceae</taxon>
        <taxon>Coemansia</taxon>
    </lineage>
</organism>
<reference evidence="1" key="1">
    <citation type="submission" date="2022-07" db="EMBL/GenBank/DDBJ databases">
        <title>Phylogenomic reconstructions and comparative analyses of Kickxellomycotina fungi.</title>
        <authorList>
            <person name="Reynolds N.K."/>
            <person name="Stajich J.E."/>
            <person name="Barry K."/>
            <person name="Grigoriev I.V."/>
            <person name="Crous P."/>
            <person name="Smith M.E."/>
        </authorList>
    </citation>
    <scope>NUCLEOTIDE SEQUENCE</scope>
    <source>
        <strain evidence="1">CBS 190363</strain>
    </source>
</reference>
<evidence type="ECO:0000313" key="2">
    <source>
        <dbReference type="Proteomes" id="UP001139981"/>
    </source>
</evidence>
<protein>
    <submittedName>
        <fullName evidence="1">Uncharacterized protein</fullName>
    </submittedName>
</protein>
<feature type="non-terminal residue" evidence="1">
    <location>
        <position position="53"/>
    </location>
</feature>
<dbReference type="EMBL" id="JANBVB010002205">
    <property type="protein sequence ID" value="KAJ2887544.1"/>
    <property type="molecule type" value="Genomic_DNA"/>
</dbReference>
<proteinExistence type="predicted"/>
<evidence type="ECO:0000313" key="1">
    <source>
        <dbReference type="EMBL" id="KAJ2887544.1"/>
    </source>
</evidence>
<accession>A0ACC1LVY3</accession>
<dbReference type="Proteomes" id="UP001139981">
    <property type="component" value="Unassembled WGS sequence"/>
</dbReference>
<comment type="caution">
    <text evidence="1">The sequence shown here is derived from an EMBL/GenBank/DDBJ whole genome shotgun (WGS) entry which is preliminary data.</text>
</comment>
<gene>
    <name evidence="1" type="ORF">IWW38_005114</name>
</gene>
<keyword evidence="2" id="KW-1185">Reference proteome</keyword>
<name>A0ACC1LVY3_9FUNG</name>
<sequence length="53" mass="5946">MYFEAFSGTWADVSIEDYFTYGDIYTIGPNAVVISSPADCRAVFSTHRFIKGK</sequence>